<dbReference type="GeneID" id="108683374"/>
<dbReference type="AlphaFoldDB" id="A0A6A0GVH1"/>
<accession>A0A6A0GVH1</accession>
<sequence length="186" mass="20281">MFVRALVLCCALASATCTPVAQGADGWPLVSTKGRIHEDIMSTEGKKHEVNQAANNFYETTEVSDEESSKEITSTTKTHGLAKGSASNVNFQIKNRNSHASKPRVQKREIGSISSLNEILKSTNLISENRRVNLAAVLPLLHHLGEMFGHIGPPGGCDEGNCWQRSSTGECVRNLNCLMGKHNFVY</sequence>
<name>A0A6A0GVH1_HYAAZ</name>
<protein>
    <submittedName>
        <fullName evidence="2">Metal responsive transcript</fullName>
    </submittedName>
    <submittedName>
        <fullName evidence="4">Uncharacterized protein LOC108683374</fullName>
    </submittedName>
</protein>
<keyword evidence="3" id="KW-1185">Reference proteome</keyword>
<feature type="signal peptide" evidence="1">
    <location>
        <begin position="1"/>
        <end position="17"/>
    </location>
</feature>
<evidence type="ECO:0000313" key="4">
    <source>
        <dbReference type="RefSeq" id="XP_018028178.1"/>
    </source>
</evidence>
<keyword evidence="1" id="KW-0732">Signal</keyword>
<dbReference type="KEGG" id="hazt:108683374"/>
<dbReference type="Proteomes" id="UP000711488">
    <property type="component" value="Unassembled WGS sequence"/>
</dbReference>
<organism evidence="2">
    <name type="scientific">Hyalella azteca</name>
    <name type="common">Amphipod</name>
    <dbReference type="NCBI Taxonomy" id="294128"/>
    <lineage>
        <taxon>Eukaryota</taxon>
        <taxon>Metazoa</taxon>
        <taxon>Ecdysozoa</taxon>
        <taxon>Arthropoda</taxon>
        <taxon>Crustacea</taxon>
        <taxon>Multicrustacea</taxon>
        <taxon>Malacostraca</taxon>
        <taxon>Eumalacostraca</taxon>
        <taxon>Peracarida</taxon>
        <taxon>Amphipoda</taxon>
        <taxon>Senticaudata</taxon>
        <taxon>Talitrida</taxon>
        <taxon>Talitroidea</taxon>
        <taxon>Hyalellidae</taxon>
        <taxon>Hyalella</taxon>
    </lineage>
</organism>
<dbReference type="EMBL" id="JQDR03013425">
    <property type="protein sequence ID" value="KAA0189632.1"/>
    <property type="molecule type" value="Genomic_DNA"/>
</dbReference>
<evidence type="ECO:0000256" key="1">
    <source>
        <dbReference type="SAM" id="SignalP"/>
    </source>
</evidence>
<evidence type="ECO:0000313" key="2">
    <source>
        <dbReference type="EMBL" id="KAA0189632.1"/>
    </source>
</evidence>
<reference evidence="2" key="3">
    <citation type="submission" date="2019-06" db="EMBL/GenBank/DDBJ databases">
        <authorList>
            <person name="Poynton C."/>
            <person name="Hasenbein S."/>
            <person name="Benoit J.B."/>
            <person name="Sepulveda M.S."/>
            <person name="Poelchau M.F."/>
            <person name="Murali S.C."/>
            <person name="Chen S."/>
            <person name="Glastad K.M."/>
            <person name="Werren J.H."/>
            <person name="Vineis J.H."/>
            <person name="Bowen J.L."/>
            <person name="Friedrich M."/>
            <person name="Jones J."/>
            <person name="Robertson H.M."/>
            <person name="Feyereisen R."/>
            <person name="Mechler-Hickson A."/>
            <person name="Mathers N."/>
            <person name="Lee C.E."/>
            <person name="Colbourne J.K."/>
            <person name="Biales A."/>
            <person name="Johnston J.S."/>
            <person name="Wellborn G.A."/>
            <person name="Rosendale A.J."/>
            <person name="Cridge A.G."/>
            <person name="Munoz-Torres M.C."/>
            <person name="Bain P.A."/>
            <person name="Manny A.R."/>
            <person name="Major K.M."/>
            <person name="Lambert F.N."/>
            <person name="Vulpe C.D."/>
            <person name="Tuck P."/>
            <person name="Blalock B.J."/>
            <person name="Lin Y.-Y."/>
            <person name="Smith M.E."/>
            <person name="Ochoa-Acuna H."/>
            <person name="Chen M.-J.M."/>
            <person name="Childers C.P."/>
            <person name="Qu J."/>
            <person name="Dugan S."/>
            <person name="Lee S.L."/>
            <person name="Chao H."/>
            <person name="Dinh H."/>
            <person name="Han Y."/>
            <person name="Doddapaneni H."/>
            <person name="Worley K.C."/>
            <person name="Muzny D.M."/>
            <person name="Gibbs R.A."/>
            <person name="Richards S."/>
        </authorList>
    </citation>
    <scope>NUCLEOTIDE SEQUENCE</scope>
    <source>
        <strain evidence="2">HAZT.00-mixed</strain>
        <tissue evidence="2">Whole organism</tissue>
    </source>
</reference>
<reference evidence="4" key="4">
    <citation type="submission" date="2025-04" db="UniProtKB">
        <authorList>
            <consortium name="RefSeq"/>
        </authorList>
    </citation>
    <scope>IDENTIFICATION</scope>
    <source>
        <tissue evidence="4">Whole organism</tissue>
    </source>
</reference>
<reference evidence="2" key="2">
    <citation type="journal article" date="2018" name="Environ. Sci. Technol.">
        <title>The Toxicogenome of Hyalella azteca: A Model for Sediment Ecotoxicology and Evolutionary Toxicology.</title>
        <authorList>
            <person name="Poynton H.C."/>
            <person name="Hasenbein S."/>
            <person name="Benoit J.B."/>
            <person name="Sepulveda M.S."/>
            <person name="Poelchau M.F."/>
            <person name="Hughes D.S.T."/>
            <person name="Murali S.C."/>
            <person name="Chen S."/>
            <person name="Glastad K.M."/>
            <person name="Goodisman M.A.D."/>
            <person name="Werren J.H."/>
            <person name="Vineis J.H."/>
            <person name="Bowen J.L."/>
            <person name="Friedrich M."/>
            <person name="Jones J."/>
            <person name="Robertson H.M."/>
            <person name="Feyereisen R."/>
            <person name="Mechler-Hickson A."/>
            <person name="Mathers N."/>
            <person name="Lee C.E."/>
            <person name="Colbourne J.K."/>
            <person name="Biales A."/>
            <person name="Johnston J.S."/>
            <person name="Wellborn G.A."/>
            <person name="Rosendale A.J."/>
            <person name="Cridge A.G."/>
            <person name="Munoz-Torres M.C."/>
            <person name="Bain P.A."/>
            <person name="Manny A.R."/>
            <person name="Major K.M."/>
            <person name="Lambert F.N."/>
            <person name="Vulpe C.D."/>
            <person name="Tuck P."/>
            <person name="Blalock B.J."/>
            <person name="Lin Y.Y."/>
            <person name="Smith M.E."/>
            <person name="Ochoa-Acuna H."/>
            <person name="Chen M.M."/>
            <person name="Childers C.P."/>
            <person name="Qu J."/>
            <person name="Dugan S."/>
            <person name="Lee S.L."/>
            <person name="Chao H."/>
            <person name="Dinh H."/>
            <person name="Han Y."/>
            <person name="Doddapaneni H."/>
            <person name="Worley K.C."/>
            <person name="Muzny D.M."/>
            <person name="Gibbs R.A."/>
            <person name="Richards S."/>
        </authorList>
    </citation>
    <scope>NUCLEOTIDE SEQUENCE</scope>
    <source>
        <strain evidence="2">HAZT.00-mixed</strain>
        <tissue evidence="2">Whole organism</tissue>
    </source>
</reference>
<evidence type="ECO:0000313" key="3">
    <source>
        <dbReference type="Proteomes" id="UP000694843"/>
    </source>
</evidence>
<proteinExistence type="predicted"/>
<gene>
    <name evidence="4" type="primary">LOC108683374</name>
    <name evidence="2" type="ORF">HAZT_HAZT006015</name>
</gene>
<reference evidence="2" key="1">
    <citation type="submission" date="2014-08" db="EMBL/GenBank/DDBJ databases">
        <authorList>
            <person name="Murali S."/>
            <person name="Richards S."/>
            <person name="Bandaranaike D."/>
            <person name="Bellair M."/>
            <person name="Blankenburg K."/>
            <person name="Chao H."/>
            <person name="Dinh H."/>
            <person name="Doddapaneni H."/>
            <person name="Dugan-Rocha S."/>
            <person name="Elkadiri S."/>
            <person name="Gnanaolivu R."/>
            <person name="Hughes D."/>
            <person name="Lee S."/>
            <person name="Li M."/>
            <person name="Ming W."/>
            <person name="Munidasa M."/>
            <person name="Muniz J."/>
            <person name="Nguyen L."/>
            <person name="Osuji N."/>
            <person name="Pu L.-L."/>
            <person name="Puazo M."/>
            <person name="Skinner E."/>
            <person name="Qu C."/>
            <person name="Quiroz J."/>
            <person name="Raj R."/>
            <person name="Weissenberger G."/>
            <person name="Xin Y."/>
            <person name="Zou X."/>
            <person name="Han Y."/>
            <person name="Worley K."/>
            <person name="Muzny D."/>
            <person name="Gibbs R."/>
        </authorList>
    </citation>
    <scope>NUCLEOTIDE SEQUENCE</scope>
    <source>
        <strain evidence="2">HAZT.00-mixed</strain>
        <tissue evidence="2">Whole organism</tissue>
    </source>
</reference>
<dbReference type="Proteomes" id="UP000694843">
    <property type="component" value="Unplaced"/>
</dbReference>
<dbReference type="RefSeq" id="XP_018028178.1">
    <property type="nucleotide sequence ID" value="XM_018172689.1"/>
</dbReference>
<feature type="chain" id="PRO_5044628527" evidence="1">
    <location>
        <begin position="18"/>
        <end position="186"/>
    </location>
</feature>